<dbReference type="Proteomes" id="UP000724584">
    <property type="component" value="Unassembled WGS sequence"/>
</dbReference>
<name>A0ACB7P6Q5_9PEZI</name>
<organism evidence="1 2">
    <name type="scientific">Chaetomium tenue</name>
    <dbReference type="NCBI Taxonomy" id="1854479"/>
    <lineage>
        <taxon>Eukaryota</taxon>
        <taxon>Fungi</taxon>
        <taxon>Dikarya</taxon>
        <taxon>Ascomycota</taxon>
        <taxon>Pezizomycotina</taxon>
        <taxon>Sordariomycetes</taxon>
        <taxon>Sordariomycetidae</taxon>
        <taxon>Sordariales</taxon>
        <taxon>Chaetomiaceae</taxon>
        <taxon>Chaetomium</taxon>
    </lineage>
</organism>
<reference evidence="1 2" key="1">
    <citation type="journal article" date="2021" name="Nat. Commun.">
        <title>Genetic determinants of endophytism in the Arabidopsis root mycobiome.</title>
        <authorList>
            <person name="Mesny F."/>
            <person name="Miyauchi S."/>
            <person name="Thiergart T."/>
            <person name="Pickel B."/>
            <person name="Atanasova L."/>
            <person name="Karlsson M."/>
            <person name="Huettel B."/>
            <person name="Barry K.W."/>
            <person name="Haridas S."/>
            <person name="Chen C."/>
            <person name="Bauer D."/>
            <person name="Andreopoulos W."/>
            <person name="Pangilinan J."/>
            <person name="LaButti K."/>
            <person name="Riley R."/>
            <person name="Lipzen A."/>
            <person name="Clum A."/>
            <person name="Drula E."/>
            <person name="Henrissat B."/>
            <person name="Kohler A."/>
            <person name="Grigoriev I.V."/>
            <person name="Martin F.M."/>
            <person name="Hacquard S."/>
        </authorList>
    </citation>
    <scope>NUCLEOTIDE SEQUENCE [LARGE SCALE GENOMIC DNA]</scope>
    <source>
        <strain evidence="1 2">MPI-SDFR-AT-0079</strain>
    </source>
</reference>
<protein>
    <submittedName>
        <fullName evidence="1">Uncharacterized protein</fullName>
    </submittedName>
</protein>
<keyword evidence="2" id="KW-1185">Reference proteome</keyword>
<proteinExistence type="predicted"/>
<comment type="caution">
    <text evidence="1">The sequence shown here is derived from an EMBL/GenBank/DDBJ whole genome shotgun (WGS) entry which is preliminary data.</text>
</comment>
<gene>
    <name evidence="1" type="ORF">F5144DRAFT_315799</name>
</gene>
<sequence>MVNADRMLRPRVVRLPPQCGQAVLMGRARAAPLIASHTAQPGASPSPSPQRHNRGDRQPRRSLKLWESIRQSPCRLNSGRRECVLGRGLKVHGHRCCSRTVSKSPLVEIRFLRIGSPAARIVTPRVELLEMGVWNGPHQDSNIENGLRNACSSNKEALKSRPRFRPVTSCMTCKLVLLFMGSARSVTPCANACRATQHRETTSGGVVPVSISGIQQGRRAVSGSFG</sequence>
<accession>A0ACB7P6Q5</accession>
<evidence type="ECO:0000313" key="1">
    <source>
        <dbReference type="EMBL" id="KAH6628582.1"/>
    </source>
</evidence>
<dbReference type="EMBL" id="JAGIZQ010000005">
    <property type="protein sequence ID" value="KAH6628582.1"/>
    <property type="molecule type" value="Genomic_DNA"/>
</dbReference>
<evidence type="ECO:0000313" key="2">
    <source>
        <dbReference type="Proteomes" id="UP000724584"/>
    </source>
</evidence>